<feature type="compositionally biased region" description="Pro residues" evidence="1">
    <location>
        <begin position="44"/>
        <end position="63"/>
    </location>
</feature>
<gene>
    <name evidence="2" type="ORF">BJ508DRAFT_326469</name>
</gene>
<organism evidence="2 3">
    <name type="scientific">Ascobolus immersus RN42</name>
    <dbReference type="NCBI Taxonomy" id="1160509"/>
    <lineage>
        <taxon>Eukaryota</taxon>
        <taxon>Fungi</taxon>
        <taxon>Dikarya</taxon>
        <taxon>Ascomycota</taxon>
        <taxon>Pezizomycotina</taxon>
        <taxon>Pezizomycetes</taxon>
        <taxon>Pezizales</taxon>
        <taxon>Ascobolaceae</taxon>
        <taxon>Ascobolus</taxon>
    </lineage>
</organism>
<protein>
    <submittedName>
        <fullName evidence="2">Uncharacterized protein</fullName>
    </submittedName>
</protein>
<reference evidence="2 3" key="1">
    <citation type="journal article" date="2018" name="Nat. Ecol. Evol.">
        <title>Pezizomycetes genomes reveal the molecular basis of ectomycorrhizal truffle lifestyle.</title>
        <authorList>
            <person name="Murat C."/>
            <person name="Payen T."/>
            <person name="Noel B."/>
            <person name="Kuo A."/>
            <person name="Morin E."/>
            <person name="Chen J."/>
            <person name="Kohler A."/>
            <person name="Krizsan K."/>
            <person name="Balestrini R."/>
            <person name="Da Silva C."/>
            <person name="Montanini B."/>
            <person name="Hainaut M."/>
            <person name="Levati E."/>
            <person name="Barry K.W."/>
            <person name="Belfiori B."/>
            <person name="Cichocki N."/>
            <person name="Clum A."/>
            <person name="Dockter R.B."/>
            <person name="Fauchery L."/>
            <person name="Guy J."/>
            <person name="Iotti M."/>
            <person name="Le Tacon F."/>
            <person name="Lindquist E.A."/>
            <person name="Lipzen A."/>
            <person name="Malagnac F."/>
            <person name="Mello A."/>
            <person name="Molinier V."/>
            <person name="Miyauchi S."/>
            <person name="Poulain J."/>
            <person name="Riccioni C."/>
            <person name="Rubini A."/>
            <person name="Sitrit Y."/>
            <person name="Splivallo R."/>
            <person name="Traeger S."/>
            <person name="Wang M."/>
            <person name="Zifcakova L."/>
            <person name="Wipf D."/>
            <person name="Zambonelli A."/>
            <person name="Paolocci F."/>
            <person name="Nowrousian M."/>
            <person name="Ottonello S."/>
            <person name="Baldrian P."/>
            <person name="Spatafora J.W."/>
            <person name="Henrissat B."/>
            <person name="Nagy L.G."/>
            <person name="Aury J.M."/>
            <person name="Wincker P."/>
            <person name="Grigoriev I.V."/>
            <person name="Bonfante P."/>
            <person name="Martin F.M."/>
        </authorList>
    </citation>
    <scope>NUCLEOTIDE SEQUENCE [LARGE SCALE GENOMIC DNA]</scope>
    <source>
        <strain evidence="2 3">RN42</strain>
    </source>
</reference>
<dbReference type="EMBL" id="ML119680">
    <property type="protein sequence ID" value="RPA81342.1"/>
    <property type="molecule type" value="Genomic_DNA"/>
</dbReference>
<feature type="region of interest" description="Disordered" evidence="1">
    <location>
        <begin position="1"/>
        <end position="63"/>
    </location>
</feature>
<keyword evidence="3" id="KW-1185">Reference proteome</keyword>
<accession>A0A3N4I5G7</accession>
<evidence type="ECO:0000313" key="3">
    <source>
        <dbReference type="Proteomes" id="UP000275078"/>
    </source>
</evidence>
<sequence>MAVELEDRRTVQVLKPTPNLTTKPAPFSTITNQQQQPQQQQWPPNTPPSPTSTPPPTSTKPRT</sequence>
<dbReference type="AlphaFoldDB" id="A0A3N4I5G7"/>
<name>A0A3N4I5G7_ASCIM</name>
<evidence type="ECO:0000313" key="2">
    <source>
        <dbReference type="EMBL" id="RPA81342.1"/>
    </source>
</evidence>
<evidence type="ECO:0000256" key="1">
    <source>
        <dbReference type="SAM" id="MobiDB-lite"/>
    </source>
</evidence>
<proteinExistence type="predicted"/>
<feature type="compositionally biased region" description="Low complexity" evidence="1">
    <location>
        <begin position="28"/>
        <end position="43"/>
    </location>
</feature>
<feature type="compositionally biased region" description="Basic and acidic residues" evidence="1">
    <location>
        <begin position="1"/>
        <end position="10"/>
    </location>
</feature>
<dbReference type="Proteomes" id="UP000275078">
    <property type="component" value="Unassembled WGS sequence"/>
</dbReference>